<keyword evidence="2 4" id="KW-0378">Hydrolase</keyword>
<feature type="active site" description="Proton donor" evidence="4">
    <location>
        <position position="275"/>
    </location>
</feature>
<reference evidence="6 7" key="2">
    <citation type="journal article" date="2016" name="Genome Announc.">
        <title>Complete Genome Sequences of Two Interactive Moderate Thermophiles, Paenibacillus napthalenovorans 32O-Y and Paenibacillus sp. 32O-W.</title>
        <authorList>
            <person name="Butler R.R.III."/>
            <person name="Wang J."/>
            <person name="Stark B.C."/>
            <person name="Pombert J.F."/>
        </authorList>
    </citation>
    <scope>NUCLEOTIDE SEQUENCE [LARGE SCALE GENOMIC DNA]</scope>
    <source>
        <strain evidence="6 7">32O-Y</strain>
    </source>
</reference>
<dbReference type="GO" id="GO:0006080">
    <property type="term" value="P:substituted mannan metabolic process"/>
    <property type="evidence" value="ECO:0007669"/>
    <property type="project" value="InterPro"/>
</dbReference>
<feature type="domain" description="GH26" evidence="5">
    <location>
        <begin position="128"/>
        <end position="447"/>
    </location>
</feature>
<dbReference type="Pfam" id="PF02156">
    <property type="entry name" value="Glyco_hydro_26"/>
    <property type="match status" value="1"/>
</dbReference>
<evidence type="ECO:0000256" key="1">
    <source>
        <dbReference type="ARBA" id="ARBA00007754"/>
    </source>
</evidence>
<dbReference type="OrthoDB" id="9802773at2"/>
<dbReference type="Gene3D" id="3.30.457.10">
    <property type="entry name" value="Copper amine oxidase-like, N-terminal domain"/>
    <property type="match status" value="1"/>
</dbReference>
<dbReference type="InterPro" id="IPR000805">
    <property type="entry name" value="Glyco_hydro_26"/>
</dbReference>
<dbReference type="PANTHER" id="PTHR40079">
    <property type="entry name" value="MANNAN ENDO-1,4-BETA-MANNOSIDASE E-RELATED"/>
    <property type="match status" value="1"/>
</dbReference>
<dbReference type="PATRIC" id="fig|162209.4.peg.980"/>
<dbReference type="AlphaFoldDB" id="A0A0U2W1B2"/>
<dbReference type="InterPro" id="IPR017853">
    <property type="entry name" value="GH"/>
</dbReference>
<dbReference type="EMBL" id="CP013652">
    <property type="protein sequence ID" value="ALS21301.1"/>
    <property type="molecule type" value="Genomic_DNA"/>
</dbReference>
<comment type="similarity">
    <text evidence="1 4">Belongs to the glycosyl hydrolase 26 family.</text>
</comment>
<feature type="active site" description="Nucleophile" evidence="4">
    <location>
        <position position="380"/>
    </location>
</feature>
<proteinExistence type="inferred from homology"/>
<dbReference type="STRING" id="162209.IJ22_09190"/>
<evidence type="ECO:0000313" key="7">
    <source>
        <dbReference type="Proteomes" id="UP000061660"/>
    </source>
</evidence>
<sequence>MQTSHRKPDRWLGRKGFLDPRSFTASVCCKKVKRLLAAALCAGLLFSHAEPIYADAIWDRWKAADAAVAKGKPEDAVPHWEFLVRHYASIGDWQNAALFCGRLNQYFDRMKDYEKAIHYYELENEYWLKDGKDWGAIDLQRAEQIRTTVEAYISTSDTEELKRLAAPPDGKLAKFEPEYGIYIGMYTERDPQMHNYYDRSETFYGKKHALYLVYTQVGKPFPKQYVTRAKQAGVALQIAWEPMDGLDAVKEETVRQWAREAKAAGIPIFLRYASEMNGNWVVWHGDPQKYIQSFRMVHDIMEQEAPNVAMVWSPGQVPMYSIAPYYPGDAYVDWVGVSLYSEPYENGDPKQGNMQATSPVERLDYLYRTYAGRKPLMISETAVSHYANLPQESFTDYGLLNLQRLYEIMPYKYPRLKAITYFNVNLEMKESKNNYLLRDNEAMMKLYSRMIAPPYYLTKVEQGTRPSDHAGHVPLTARTPIVKRAKITPFVKIPDVYIGKLEYYLNGRLLDSQSGPPFGIELNAGAVPEGSVFEIVVYNKDGQRSGSKSFPLSSSVSVVVDGKDVKFEQRPVIREGYTLTPLRAILESMGAKVEWDSSTRTATARKGNAVVSIQIGSTFANRNGETVALEMPAQLVNGHTMVPARFVGEAFGGAVSWDGTTRTVEIRSDGQAPAAKVGTAEDRQEQETLAANTTTEDKKNLGSVAGAVFGWFKLQVAKAFKLFNDAA</sequence>
<dbReference type="RefSeq" id="WP_062407547.1">
    <property type="nucleotide sequence ID" value="NZ_CP013652.1"/>
</dbReference>
<name>A0A0U2W1B2_9BACL</name>
<evidence type="ECO:0000259" key="5">
    <source>
        <dbReference type="PROSITE" id="PS51764"/>
    </source>
</evidence>
<evidence type="ECO:0000256" key="4">
    <source>
        <dbReference type="PROSITE-ProRule" id="PRU01100"/>
    </source>
</evidence>
<dbReference type="Gene3D" id="3.20.20.80">
    <property type="entry name" value="Glycosidases"/>
    <property type="match status" value="1"/>
</dbReference>
<dbReference type="InterPro" id="IPR012854">
    <property type="entry name" value="Cu_amine_oxidase-like_N"/>
</dbReference>
<dbReference type="PROSITE" id="PS51764">
    <property type="entry name" value="GH26"/>
    <property type="match status" value="1"/>
</dbReference>
<reference evidence="7" key="1">
    <citation type="submission" date="2015-12" db="EMBL/GenBank/DDBJ databases">
        <title>Complete genome sequences of two moderately thermophilic Paenibacillus species.</title>
        <authorList>
            <person name="Butler R.III."/>
            <person name="Wang J."/>
            <person name="Stark B.C."/>
            <person name="Pombert J.-F."/>
        </authorList>
    </citation>
    <scope>NUCLEOTIDE SEQUENCE [LARGE SCALE GENOMIC DNA]</scope>
    <source>
        <strain evidence="7">32O-Y</strain>
    </source>
</reference>
<protein>
    <submittedName>
        <fullName evidence="6">Copper amine oxidase</fullName>
    </submittedName>
</protein>
<evidence type="ECO:0000313" key="6">
    <source>
        <dbReference type="EMBL" id="ALS21301.1"/>
    </source>
</evidence>
<dbReference type="Proteomes" id="UP000061660">
    <property type="component" value="Chromosome"/>
</dbReference>
<dbReference type="GO" id="GO:0016985">
    <property type="term" value="F:mannan endo-1,4-beta-mannosidase activity"/>
    <property type="evidence" value="ECO:0007669"/>
    <property type="project" value="InterPro"/>
</dbReference>
<keyword evidence="7" id="KW-1185">Reference proteome</keyword>
<dbReference type="SUPFAM" id="SSF55383">
    <property type="entry name" value="Copper amine oxidase, domain N"/>
    <property type="match status" value="1"/>
</dbReference>
<gene>
    <name evidence="6" type="ORF">IJ22_09190</name>
</gene>
<dbReference type="PANTHER" id="PTHR40079:SF4">
    <property type="entry name" value="GH26 DOMAIN-CONTAINING PROTEIN-RELATED"/>
    <property type="match status" value="1"/>
</dbReference>
<dbReference type="InterPro" id="IPR036582">
    <property type="entry name" value="Mao_N_sf"/>
</dbReference>
<accession>A0A0U2W1B2</accession>
<organism evidence="6 7">
    <name type="scientific">Paenibacillus naphthalenovorans</name>
    <dbReference type="NCBI Taxonomy" id="162209"/>
    <lineage>
        <taxon>Bacteria</taxon>
        <taxon>Bacillati</taxon>
        <taxon>Bacillota</taxon>
        <taxon>Bacilli</taxon>
        <taxon>Bacillales</taxon>
        <taxon>Paenibacillaceae</taxon>
        <taxon>Paenibacillus</taxon>
    </lineage>
</organism>
<evidence type="ECO:0000256" key="2">
    <source>
        <dbReference type="ARBA" id="ARBA00022801"/>
    </source>
</evidence>
<keyword evidence="3 4" id="KW-0326">Glycosidase</keyword>
<evidence type="ECO:0000256" key="3">
    <source>
        <dbReference type="ARBA" id="ARBA00023295"/>
    </source>
</evidence>
<dbReference type="Pfam" id="PF07833">
    <property type="entry name" value="Cu_amine_oxidN1"/>
    <property type="match status" value="1"/>
</dbReference>
<dbReference type="InterPro" id="IPR022790">
    <property type="entry name" value="GH26_dom"/>
</dbReference>
<dbReference type="SUPFAM" id="SSF51445">
    <property type="entry name" value="(Trans)glycosidases"/>
    <property type="match status" value="1"/>
</dbReference>
<dbReference type="InterPro" id="IPR011990">
    <property type="entry name" value="TPR-like_helical_dom_sf"/>
</dbReference>
<dbReference type="KEGG" id="pnp:IJ22_09190"/>
<dbReference type="SUPFAM" id="SSF48452">
    <property type="entry name" value="TPR-like"/>
    <property type="match status" value="1"/>
</dbReference>